<accession>A0A820MBM8</accession>
<feature type="non-terminal residue" evidence="1">
    <location>
        <position position="69"/>
    </location>
</feature>
<protein>
    <submittedName>
        <fullName evidence="1">Uncharacterized protein</fullName>
    </submittedName>
</protein>
<evidence type="ECO:0000313" key="2">
    <source>
        <dbReference type="Proteomes" id="UP000663874"/>
    </source>
</evidence>
<reference evidence="1" key="1">
    <citation type="submission" date="2021-02" db="EMBL/GenBank/DDBJ databases">
        <authorList>
            <person name="Nowell W R."/>
        </authorList>
    </citation>
    <scope>NUCLEOTIDE SEQUENCE</scope>
</reference>
<evidence type="ECO:0000313" key="1">
    <source>
        <dbReference type="EMBL" id="CAF4372030.1"/>
    </source>
</evidence>
<dbReference type="AlphaFoldDB" id="A0A820MBM8"/>
<comment type="caution">
    <text evidence="1">The sequence shown here is derived from an EMBL/GenBank/DDBJ whole genome shotgun (WGS) entry which is preliminary data.</text>
</comment>
<gene>
    <name evidence="1" type="ORF">FNK824_LOCUS43028</name>
</gene>
<organism evidence="1 2">
    <name type="scientific">Rotaria sordida</name>
    <dbReference type="NCBI Taxonomy" id="392033"/>
    <lineage>
        <taxon>Eukaryota</taxon>
        <taxon>Metazoa</taxon>
        <taxon>Spiralia</taxon>
        <taxon>Gnathifera</taxon>
        <taxon>Rotifera</taxon>
        <taxon>Eurotatoria</taxon>
        <taxon>Bdelloidea</taxon>
        <taxon>Philodinida</taxon>
        <taxon>Philodinidae</taxon>
        <taxon>Rotaria</taxon>
    </lineage>
</organism>
<proteinExistence type="predicted"/>
<dbReference type="Proteomes" id="UP000663874">
    <property type="component" value="Unassembled WGS sequence"/>
</dbReference>
<name>A0A820MBM8_9BILA</name>
<sequence length="69" mass="8084">MTSNFYIIIALSIDKQVNQFLKEFSDIFSDDLIELPPKRNIDHEIKIFDDIISPSQQPFRMSQPELAEL</sequence>
<dbReference type="EMBL" id="CAJOBE010055979">
    <property type="protein sequence ID" value="CAF4372030.1"/>
    <property type="molecule type" value="Genomic_DNA"/>
</dbReference>